<comment type="caution">
    <text evidence="8">The sequence shown here is derived from an EMBL/GenBank/DDBJ whole genome shotgun (WGS) entry which is preliminary data.</text>
</comment>
<proteinExistence type="inferred from homology"/>
<dbReference type="InterPro" id="IPR029063">
    <property type="entry name" value="SAM-dependent_MTases_sf"/>
</dbReference>
<dbReference type="AlphaFoldDB" id="A0A2U1NSQ7"/>
<dbReference type="InterPro" id="IPR016461">
    <property type="entry name" value="COMT-like"/>
</dbReference>
<dbReference type="SUPFAM" id="SSF53335">
    <property type="entry name" value="S-adenosyl-L-methionine-dependent methyltransferases"/>
    <property type="match status" value="1"/>
</dbReference>
<dbReference type="GO" id="GO:0046983">
    <property type="term" value="F:protein dimerization activity"/>
    <property type="evidence" value="ECO:0007669"/>
    <property type="project" value="InterPro"/>
</dbReference>
<feature type="active site" description="Proton acceptor" evidence="5">
    <location>
        <position position="271"/>
    </location>
</feature>
<name>A0A2U1NSQ7_ARTAN</name>
<feature type="domain" description="O-methyltransferase dimerisation" evidence="7">
    <location>
        <begin position="25"/>
        <end position="119"/>
    </location>
</feature>
<evidence type="ECO:0000256" key="1">
    <source>
        <dbReference type="ARBA" id="ARBA00022603"/>
    </source>
</evidence>
<feature type="domain" description="O-methyltransferase C-terminal" evidence="6">
    <location>
        <begin position="142"/>
        <end position="346"/>
    </location>
</feature>
<evidence type="ECO:0000259" key="7">
    <source>
        <dbReference type="Pfam" id="PF08100"/>
    </source>
</evidence>
<evidence type="ECO:0000256" key="4">
    <source>
        <dbReference type="ARBA" id="ARBA00034481"/>
    </source>
</evidence>
<dbReference type="InterPro" id="IPR036388">
    <property type="entry name" value="WH-like_DNA-bd_sf"/>
</dbReference>
<keyword evidence="2 8" id="KW-0808">Transferase</keyword>
<dbReference type="FunFam" id="1.10.10.10:FF:000357">
    <property type="entry name" value="Caffeic acid 3-O-methyltransferase"/>
    <property type="match status" value="1"/>
</dbReference>
<dbReference type="GO" id="GO:0008171">
    <property type="term" value="F:O-methyltransferase activity"/>
    <property type="evidence" value="ECO:0007669"/>
    <property type="project" value="InterPro"/>
</dbReference>
<keyword evidence="3" id="KW-0949">S-adenosyl-L-methionine</keyword>
<dbReference type="Pfam" id="PF00891">
    <property type="entry name" value="Methyltransf_2"/>
    <property type="match status" value="1"/>
</dbReference>
<keyword evidence="9" id="KW-1185">Reference proteome</keyword>
<dbReference type="GO" id="GO:0032259">
    <property type="term" value="P:methylation"/>
    <property type="evidence" value="ECO:0007669"/>
    <property type="project" value="UniProtKB-KW"/>
</dbReference>
<dbReference type="OrthoDB" id="1606438at2759"/>
<accession>A0A2U1NSQ7</accession>
<dbReference type="Gene3D" id="1.10.10.10">
    <property type="entry name" value="Winged helix-like DNA-binding domain superfamily/Winged helix DNA-binding domain"/>
    <property type="match status" value="1"/>
</dbReference>
<dbReference type="GO" id="GO:0009805">
    <property type="term" value="P:coumarin biosynthetic process"/>
    <property type="evidence" value="ECO:0007669"/>
    <property type="project" value="UniProtKB-ARBA"/>
</dbReference>
<dbReference type="GO" id="GO:0008757">
    <property type="term" value="F:S-adenosylmethionine-dependent methyltransferase activity"/>
    <property type="evidence" value="ECO:0007669"/>
    <property type="project" value="UniProtKB-ARBA"/>
</dbReference>
<protein>
    <submittedName>
        <fullName evidence="8">Caffeic acid 3-O-methyltransferase 2</fullName>
    </submittedName>
</protein>
<dbReference type="FunFam" id="3.40.50.150:FF:000061">
    <property type="entry name" value="Caffeic acid O-methyltransferase"/>
    <property type="match status" value="1"/>
</dbReference>
<dbReference type="PANTHER" id="PTHR11746">
    <property type="entry name" value="O-METHYLTRANSFERASE"/>
    <property type="match status" value="1"/>
</dbReference>
<dbReference type="SUPFAM" id="SSF46785">
    <property type="entry name" value="Winged helix' DNA-binding domain"/>
    <property type="match status" value="1"/>
</dbReference>
<dbReference type="PROSITE" id="PS51683">
    <property type="entry name" value="SAM_OMT_II"/>
    <property type="match status" value="1"/>
</dbReference>
<dbReference type="InterPro" id="IPR001077">
    <property type="entry name" value="COMT_C"/>
</dbReference>
<evidence type="ECO:0000313" key="8">
    <source>
        <dbReference type="EMBL" id="PWA76507.1"/>
    </source>
</evidence>
<dbReference type="Gene3D" id="3.40.50.150">
    <property type="entry name" value="Vaccinia Virus protein VP39"/>
    <property type="match status" value="1"/>
</dbReference>
<gene>
    <name evidence="8" type="ORF">CTI12_AA232920</name>
</gene>
<evidence type="ECO:0000256" key="2">
    <source>
        <dbReference type="ARBA" id="ARBA00022679"/>
    </source>
</evidence>
<evidence type="ECO:0000259" key="6">
    <source>
        <dbReference type="Pfam" id="PF00891"/>
    </source>
</evidence>
<keyword evidence="1 8" id="KW-0489">Methyltransferase</keyword>
<evidence type="ECO:0000313" key="9">
    <source>
        <dbReference type="Proteomes" id="UP000245207"/>
    </source>
</evidence>
<dbReference type="PIRSF" id="PIRSF005739">
    <property type="entry name" value="O-mtase"/>
    <property type="match status" value="1"/>
</dbReference>
<dbReference type="CDD" id="cd02440">
    <property type="entry name" value="AdoMet_MTases"/>
    <property type="match status" value="1"/>
</dbReference>
<dbReference type="InterPro" id="IPR036390">
    <property type="entry name" value="WH_DNA-bd_sf"/>
</dbReference>
<dbReference type="Proteomes" id="UP000245207">
    <property type="component" value="Unassembled WGS sequence"/>
</dbReference>
<dbReference type="STRING" id="35608.A0A2U1NSQ7"/>
<evidence type="ECO:0000256" key="5">
    <source>
        <dbReference type="PIRSR" id="PIRSR005739-1"/>
    </source>
</evidence>
<organism evidence="8 9">
    <name type="scientific">Artemisia annua</name>
    <name type="common">Sweet wormwood</name>
    <dbReference type="NCBI Taxonomy" id="35608"/>
    <lineage>
        <taxon>Eukaryota</taxon>
        <taxon>Viridiplantae</taxon>
        <taxon>Streptophyta</taxon>
        <taxon>Embryophyta</taxon>
        <taxon>Tracheophyta</taxon>
        <taxon>Spermatophyta</taxon>
        <taxon>Magnoliopsida</taxon>
        <taxon>eudicotyledons</taxon>
        <taxon>Gunneridae</taxon>
        <taxon>Pentapetalae</taxon>
        <taxon>asterids</taxon>
        <taxon>campanulids</taxon>
        <taxon>Asterales</taxon>
        <taxon>Asteraceae</taxon>
        <taxon>Asteroideae</taxon>
        <taxon>Anthemideae</taxon>
        <taxon>Artemisiinae</taxon>
        <taxon>Artemisia</taxon>
    </lineage>
</organism>
<reference evidence="8 9" key="1">
    <citation type="journal article" date="2018" name="Mol. Plant">
        <title>The genome of Artemisia annua provides insight into the evolution of Asteraceae family and artemisinin biosynthesis.</title>
        <authorList>
            <person name="Shen Q."/>
            <person name="Zhang L."/>
            <person name="Liao Z."/>
            <person name="Wang S."/>
            <person name="Yan T."/>
            <person name="Shi P."/>
            <person name="Liu M."/>
            <person name="Fu X."/>
            <person name="Pan Q."/>
            <person name="Wang Y."/>
            <person name="Lv Z."/>
            <person name="Lu X."/>
            <person name="Zhang F."/>
            <person name="Jiang W."/>
            <person name="Ma Y."/>
            <person name="Chen M."/>
            <person name="Hao X."/>
            <person name="Li L."/>
            <person name="Tang Y."/>
            <person name="Lv G."/>
            <person name="Zhou Y."/>
            <person name="Sun X."/>
            <person name="Brodelius P.E."/>
            <person name="Rose J.K.C."/>
            <person name="Tang K."/>
        </authorList>
    </citation>
    <scope>NUCLEOTIDE SEQUENCE [LARGE SCALE GENOMIC DNA]</scope>
    <source>
        <strain evidence="9">cv. Huhao1</strain>
        <tissue evidence="8">Leaf</tissue>
    </source>
</reference>
<sequence length="364" mass="39480">MDSTSPHDYVSDEANEIESMVFAAQLASACALPMVLKVAIELNLLEIIANEGPDGSCSASELAAHVGATVKNPEAPAMLDRICSLLASHSVLTCSVKETHDGVRERFYGLAPVCKFLIKNEDGVSLAPLLLMNHDKMLMETWYFLKDAVLEGGIPFNKAYGMSAFECMGKDKRFNKLFNSGMFNHSTMAMKIVLDAYDGLDGLTTLVDVGGGTGASLKMIISKHTSLKGINFDLPHVIQEAKTSPGIEHVGGDMFESVPKGDAILLKWILHDWSDADSLKILKNCYKALPENGKVIVTEFVLPDAPDSTRETQIVVNADIIVACHVGGKERTEKEFEALAKGAGFKGFQPACGAFNTWVMEFLK</sequence>
<dbReference type="EMBL" id="PKPP01002259">
    <property type="protein sequence ID" value="PWA76507.1"/>
    <property type="molecule type" value="Genomic_DNA"/>
</dbReference>
<dbReference type="Pfam" id="PF08100">
    <property type="entry name" value="Dimerisation"/>
    <property type="match status" value="1"/>
</dbReference>
<comment type="similarity">
    <text evidence="4">Belongs to the class I-like SAM-binding methyltransferase superfamily. Cation-independent O-methyltransferase family. COMT subfamily.</text>
</comment>
<evidence type="ECO:0000256" key="3">
    <source>
        <dbReference type="ARBA" id="ARBA00022691"/>
    </source>
</evidence>
<dbReference type="InterPro" id="IPR012967">
    <property type="entry name" value="COMT_dimerisation"/>
</dbReference>